<dbReference type="OrthoDB" id="2654046at2"/>
<dbReference type="AlphaFoldDB" id="A0A3S1DJS1"/>
<dbReference type="PROSITE" id="PS51257">
    <property type="entry name" value="PROKAR_LIPOPROTEIN"/>
    <property type="match status" value="1"/>
</dbReference>
<evidence type="ECO:0000256" key="1">
    <source>
        <dbReference type="SAM" id="SignalP"/>
    </source>
</evidence>
<dbReference type="EMBL" id="RZNY01000040">
    <property type="protein sequence ID" value="RUT39732.1"/>
    <property type="molecule type" value="Genomic_DNA"/>
</dbReference>
<gene>
    <name evidence="2" type="ORF">EJP82_25560</name>
</gene>
<keyword evidence="3" id="KW-1185">Reference proteome</keyword>
<accession>A0A3S1DJS1</accession>
<proteinExistence type="predicted"/>
<feature type="signal peptide" evidence="1">
    <location>
        <begin position="1"/>
        <end position="18"/>
    </location>
</feature>
<evidence type="ECO:0000313" key="3">
    <source>
        <dbReference type="Proteomes" id="UP000279446"/>
    </source>
</evidence>
<keyword evidence="1" id="KW-0732">Signal</keyword>
<evidence type="ECO:0008006" key="4">
    <source>
        <dbReference type="Google" id="ProtNLM"/>
    </source>
</evidence>
<name>A0A3S1DJS1_9BACL</name>
<dbReference type="RefSeq" id="WP_127194890.1">
    <property type="nucleotide sequence ID" value="NZ_RZNY01000040.1"/>
</dbReference>
<organism evidence="2 3">
    <name type="scientific">Paenibacillus anaericanus</name>
    <dbReference type="NCBI Taxonomy" id="170367"/>
    <lineage>
        <taxon>Bacteria</taxon>
        <taxon>Bacillati</taxon>
        <taxon>Bacillota</taxon>
        <taxon>Bacilli</taxon>
        <taxon>Bacillales</taxon>
        <taxon>Paenibacillaceae</taxon>
        <taxon>Paenibacillus</taxon>
    </lineage>
</organism>
<feature type="chain" id="PRO_5038874273" description="DUF4358 domain-containing protein" evidence="1">
    <location>
        <begin position="19"/>
        <end position="172"/>
    </location>
</feature>
<dbReference type="Proteomes" id="UP000279446">
    <property type="component" value="Unassembled WGS sequence"/>
</dbReference>
<reference evidence="2 3" key="1">
    <citation type="submission" date="2018-12" db="EMBL/GenBank/DDBJ databases">
        <authorList>
            <person name="Sun L."/>
            <person name="Chen Z."/>
        </authorList>
    </citation>
    <scope>NUCLEOTIDE SEQUENCE [LARGE SCALE GENOMIC DNA]</scope>
    <source>
        <strain evidence="2 3">DSM 15890</strain>
    </source>
</reference>
<comment type="caution">
    <text evidence="2">The sequence shown here is derived from an EMBL/GenBank/DDBJ whole genome shotgun (WGS) entry which is preliminary data.</text>
</comment>
<sequence length="172" mass="19595">MKWWTVSLYTVIALSMTAACSDGMQRTAKEEVDRYNMKSYQDGNKNQRINGTTRNTTFLQSLKNECVQRGIRLSHETYAEGLDGNISYSYFINGDARHFVIVHIYPSESDRVREITEIYGSEDGKDEVDSSETAVISARDNTALVYASSGQTKSQYRDDMELVFENLLDNLK</sequence>
<protein>
    <recommendedName>
        <fullName evidence="4">DUF4358 domain-containing protein</fullName>
    </recommendedName>
</protein>
<evidence type="ECO:0000313" key="2">
    <source>
        <dbReference type="EMBL" id="RUT39732.1"/>
    </source>
</evidence>